<protein>
    <submittedName>
        <fullName evidence="1">Uncharacterized protein</fullName>
    </submittedName>
</protein>
<dbReference type="EMBL" id="OZ034828">
    <property type="protein sequence ID" value="CAL1684611.1"/>
    <property type="molecule type" value="Genomic_DNA"/>
</dbReference>
<keyword evidence="2" id="KW-1185">Reference proteome</keyword>
<evidence type="ECO:0000313" key="2">
    <source>
        <dbReference type="Proteomes" id="UP001497644"/>
    </source>
</evidence>
<organism evidence="1 2">
    <name type="scientific">Lasius platythorax</name>
    <dbReference type="NCBI Taxonomy" id="488582"/>
    <lineage>
        <taxon>Eukaryota</taxon>
        <taxon>Metazoa</taxon>
        <taxon>Ecdysozoa</taxon>
        <taxon>Arthropoda</taxon>
        <taxon>Hexapoda</taxon>
        <taxon>Insecta</taxon>
        <taxon>Pterygota</taxon>
        <taxon>Neoptera</taxon>
        <taxon>Endopterygota</taxon>
        <taxon>Hymenoptera</taxon>
        <taxon>Apocrita</taxon>
        <taxon>Aculeata</taxon>
        <taxon>Formicoidea</taxon>
        <taxon>Formicidae</taxon>
        <taxon>Formicinae</taxon>
        <taxon>Lasius</taxon>
        <taxon>Lasius</taxon>
    </lineage>
</organism>
<accession>A0AAV2NYE8</accession>
<gene>
    <name evidence="1" type="ORF">LPLAT_LOCUS10200</name>
</gene>
<evidence type="ECO:0000313" key="1">
    <source>
        <dbReference type="EMBL" id="CAL1684611.1"/>
    </source>
</evidence>
<reference evidence="1" key="1">
    <citation type="submission" date="2024-04" db="EMBL/GenBank/DDBJ databases">
        <authorList>
            <consortium name="Molecular Ecology Group"/>
        </authorList>
    </citation>
    <scope>NUCLEOTIDE SEQUENCE</scope>
</reference>
<proteinExistence type="predicted"/>
<dbReference type="Proteomes" id="UP001497644">
    <property type="component" value="Chromosome 5"/>
</dbReference>
<name>A0AAV2NYE8_9HYME</name>
<dbReference type="AlphaFoldDB" id="A0AAV2NYE8"/>
<sequence length="77" mass="8795">MSPRNIGSLFGLGTWIECNELEHSFRNKRDNVRVEFRFAGPVTLLTRTLFRSPATKATSAQERERPGRLLARIHNVA</sequence>